<dbReference type="InterPro" id="IPR046960">
    <property type="entry name" value="PPR_At4g14850-like_plant"/>
</dbReference>
<dbReference type="PANTHER" id="PTHR47926">
    <property type="entry name" value="PENTATRICOPEPTIDE REPEAT-CONTAINING PROTEIN"/>
    <property type="match status" value="1"/>
</dbReference>
<dbReference type="Pfam" id="PF01535">
    <property type="entry name" value="PPR"/>
    <property type="match status" value="2"/>
</dbReference>
<dbReference type="EC" id="3.6.4.12" evidence="3"/>
<keyword evidence="4" id="KW-1185">Reference proteome</keyword>
<dbReference type="InterPro" id="IPR002885">
    <property type="entry name" value="PPR_rpt"/>
</dbReference>
<protein>
    <submittedName>
        <fullName evidence="3">Pentatricopeptide repeat-containing protein</fullName>
        <ecNumber evidence="3">3.6.4.12</ecNumber>
    </submittedName>
</protein>
<name>A0A2I0AA90_9ASPA</name>
<gene>
    <name evidence="3" type="primary">PCMP-H53</name>
    <name evidence="3" type="ORF">AXF42_Ash020407</name>
</gene>
<dbReference type="InterPro" id="IPR011990">
    <property type="entry name" value="TPR-like_helical_dom_sf"/>
</dbReference>
<evidence type="ECO:0000256" key="1">
    <source>
        <dbReference type="ARBA" id="ARBA00022737"/>
    </source>
</evidence>
<dbReference type="GO" id="GO:0016787">
    <property type="term" value="F:hydrolase activity"/>
    <property type="evidence" value="ECO:0007669"/>
    <property type="project" value="UniProtKB-KW"/>
</dbReference>
<dbReference type="GO" id="GO:0009451">
    <property type="term" value="P:RNA modification"/>
    <property type="evidence" value="ECO:0007669"/>
    <property type="project" value="InterPro"/>
</dbReference>
<keyword evidence="1" id="KW-0677">Repeat</keyword>
<keyword evidence="3" id="KW-0378">Hydrolase</keyword>
<dbReference type="GO" id="GO:0003678">
    <property type="term" value="F:DNA helicase activity"/>
    <property type="evidence" value="ECO:0007669"/>
    <property type="project" value="UniProtKB-EC"/>
</dbReference>
<sequence length="178" mass="19735">MYGYASHGRAAEALSLFRELHAGGRWPHAFDFSIILRVCASLSNCCLGRELHCFCLKSGYLEDVFVANGLVAVYASCGLLRCSEDVFWGIRQPDLASWTSMLSALIKNGFDEKALWLLEEMARDGVQFDAYVLSVGLKASSNLNCRASGVQIHCLMVKLGLNSHAFLRNSLLEFYGRL</sequence>
<evidence type="ECO:0000313" key="3">
    <source>
        <dbReference type="EMBL" id="PKA52446.1"/>
    </source>
</evidence>
<dbReference type="EMBL" id="KZ452004">
    <property type="protein sequence ID" value="PKA52446.1"/>
    <property type="molecule type" value="Genomic_DNA"/>
</dbReference>
<proteinExistence type="predicted"/>
<dbReference type="Gene3D" id="1.25.40.10">
    <property type="entry name" value="Tetratricopeptide repeat domain"/>
    <property type="match status" value="1"/>
</dbReference>
<dbReference type="OrthoDB" id="1487410at2759"/>
<evidence type="ECO:0000313" key="4">
    <source>
        <dbReference type="Proteomes" id="UP000236161"/>
    </source>
</evidence>
<dbReference type="PROSITE" id="PS51375">
    <property type="entry name" value="PPR"/>
    <property type="match status" value="1"/>
</dbReference>
<organism evidence="3 4">
    <name type="scientific">Apostasia shenzhenica</name>
    <dbReference type="NCBI Taxonomy" id="1088818"/>
    <lineage>
        <taxon>Eukaryota</taxon>
        <taxon>Viridiplantae</taxon>
        <taxon>Streptophyta</taxon>
        <taxon>Embryophyta</taxon>
        <taxon>Tracheophyta</taxon>
        <taxon>Spermatophyta</taxon>
        <taxon>Magnoliopsida</taxon>
        <taxon>Liliopsida</taxon>
        <taxon>Asparagales</taxon>
        <taxon>Orchidaceae</taxon>
        <taxon>Apostasioideae</taxon>
        <taxon>Apostasia</taxon>
    </lineage>
</organism>
<evidence type="ECO:0000256" key="2">
    <source>
        <dbReference type="PROSITE-ProRule" id="PRU00708"/>
    </source>
</evidence>
<feature type="repeat" description="PPR" evidence="2">
    <location>
        <begin position="94"/>
        <end position="128"/>
    </location>
</feature>
<reference evidence="3 4" key="1">
    <citation type="journal article" date="2017" name="Nature">
        <title>The Apostasia genome and the evolution of orchids.</title>
        <authorList>
            <person name="Zhang G.Q."/>
            <person name="Liu K.W."/>
            <person name="Li Z."/>
            <person name="Lohaus R."/>
            <person name="Hsiao Y.Y."/>
            <person name="Niu S.C."/>
            <person name="Wang J.Y."/>
            <person name="Lin Y.C."/>
            <person name="Xu Q."/>
            <person name="Chen L.J."/>
            <person name="Yoshida K."/>
            <person name="Fujiwara S."/>
            <person name="Wang Z.W."/>
            <person name="Zhang Y.Q."/>
            <person name="Mitsuda N."/>
            <person name="Wang M."/>
            <person name="Liu G.H."/>
            <person name="Pecoraro L."/>
            <person name="Huang H.X."/>
            <person name="Xiao X.J."/>
            <person name="Lin M."/>
            <person name="Wu X.Y."/>
            <person name="Wu W.L."/>
            <person name="Chen Y.Y."/>
            <person name="Chang S.B."/>
            <person name="Sakamoto S."/>
            <person name="Ohme-Takagi M."/>
            <person name="Yagi M."/>
            <person name="Zeng S.J."/>
            <person name="Shen C.Y."/>
            <person name="Yeh C.M."/>
            <person name="Luo Y.B."/>
            <person name="Tsai W.C."/>
            <person name="Van de Peer Y."/>
            <person name="Liu Z.J."/>
        </authorList>
    </citation>
    <scope>NUCLEOTIDE SEQUENCE [LARGE SCALE GENOMIC DNA]</scope>
    <source>
        <strain evidence="4">cv. Shenzhen</strain>
        <tissue evidence="3">Stem</tissue>
    </source>
</reference>
<dbReference type="Proteomes" id="UP000236161">
    <property type="component" value="Unassembled WGS sequence"/>
</dbReference>
<accession>A0A2I0AA90</accession>
<dbReference type="PANTHER" id="PTHR47926:SF471">
    <property type="entry name" value="DYW DOMAIN-CONTAINING PROTEIN"/>
    <property type="match status" value="1"/>
</dbReference>
<dbReference type="NCBIfam" id="TIGR00756">
    <property type="entry name" value="PPR"/>
    <property type="match status" value="1"/>
</dbReference>
<dbReference type="GO" id="GO:0003723">
    <property type="term" value="F:RNA binding"/>
    <property type="evidence" value="ECO:0007669"/>
    <property type="project" value="InterPro"/>
</dbReference>
<dbReference type="AlphaFoldDB" id="A0A2I0AA90"/>